<organism evidence="1 2">
    <name type="scientific">Clonorchis sinensis</name>
    <name type="common">Chinese liver fluke</name>
    <dbReference type="NCBI Taxonomy" id="79923"/>
    <lineage>
        <taxon>Eukaryota</taxon>
        <taxon>Metazoa</taxon>
        <taxon>Spiralia</taxon>
        <taxon>Lophotrochozoa</taxon>
        <taxon>Platyhelminthes</taxon>
        <taxon>Trematoda</taxon>
        <taxon>Digenea</taxon>
        <taxon>Opisthorchiida</taxon>
        <taxon>Opisthorchiata</taxon>
        <taxon>Opisthorchiidae</taxon>
        <taxon>Clonorchis</taxon>
    </lineage>
</organism>
<dbReference type="EMBL" id="DF144259">
    <property type="protein sequence ID" value="GAA56444.1"/>
    <property type="molecule type" value="Genomic_DNA"/>
</dbReference>
<evidence type="ECO:0000313" key="2">
    <source>
        <dbReference type="Proteomes" id="UP000008909"/>
    </source>
</evidence>
<name>G7YU14_CLOSI</name>
<proteinExistence type="predicted"/>
<gene>
    <name evidence="1" type="ORF">CLF_110897</name>
</gene>
<protein>
    <submittedName>
        <fullName evidence="1">Uncharacterized protein</fullName>
    </submittedName>
</protein>
<reference evidence="1" key="1">
    <citation type="journal article" date="2011" name="Genome Biol.">
        <title>The draft genome of the carcinogenic human liver fluke Clonorchis sinensis.</title>
        <authorList>
            <person name="Wang X."/>
            <person name="Chen W."/>
            <person name="Huang Y."/>
            <person name="Sun J."/>
            <person name="Men J."/>
            <person name="Liu H."/>
            <person name="Luo F."/>
            <person name="Guo L."/>
            <person name="Lv X."/>
            <person name="Deng C."/>
            <person name="Zhou C."/>
            <person name="Fan Y."/>
            <person name="Li X."/>
            <person name="Huang L."/>
            <person name="Hu Y."/>
            <person name="Liang C."/>
            <person name="Hu X."/>
            <person name="Xu J."/>
            <person name="Yu X."/>
        </authorList>
    </citation>
    <scope>NUCLEOTIDE SEQUENCE [LARGE SCALE GENOMIC DNA]</scope>
    <source>
        <strain evidence="1">Henan</strain>
    </source>
</reference>
<dbReference type="AlphaFoldDB" id="G7YU14"/>
<evidence type="ECO:0000313" key="1">
    <source>
        <dbReference type="EMBL" id="GAA56444.1"/>
    </source>
</evidence>
<keyword evidence="2" id="KW-1185">Reference proteome</keyword>
<accession>G7YU14</accession>
<sequence>MSFSLHLEKPAQRAFTVLRMIRHTFSLIVLTDFRILYEARSPLEYANPVVYSARTKDVILIERVQRAATKMGAGLKSMDYETRRANPAQNTIKHLFMRVLALASILPCAEILKSGATPFFHLCFSGERQPLNGKNKTDPKSRAKASILFINP</sequence>
<reference key="2">
    <citation type="submission" date="2011-10" db="EMBL/GenBank/DDBJ databases">
        <title>The genome and transcriptome sequence of Clonorchis sinensis provide insights into the carcinogenic liver fluke.</title>
        <authorList>
            <person name="Wang X."/>
            <person name="Huang Y."/>
            <person name="Chen W."/>
            <person name="Liu H."/>
            <person name="Guo L."/>
            <person name="Chen Y."/>
            <person name="Luo F."/>
            <person name="Zhou W."/>
            <person name="Sun J."/>
            <person name="Mao Q."/>
            <person name="Liang P."/>
            <person name="Zhou C."/>
            <person name="Tian Y."/>
            <person name="Men J."/>
            <person name="Lv X."/>
            <person name="Huang L."/>
            <person name="Zhou J."/>
            <person name="Hu Y."/>
            <person name="Li R."/>
            <person name="Zhang F."/>
            <person name="Lei H."/>
            <person name="Li X."/>
            <person name="Hu X."/>
            <person name="Liang C."/>
            <person name="Xu J."/>
            <person name="Wu Z."/>
            <person name="Yu X."/>
        </authorList>
    </citation>
    <scope>NUCLEOTIDE SEQUENCE</scope>
    <source>
        <strain>Henan</strain>
    </source>
</reference>
<dbReference type="Proteomes" id="UP000008909">
    <property type="component" value="Unassembled WGS sequence"/>
</dbReference>